<protein>
    <submittedName>
        <fullName evidence="1">Uncharacterized protein</fullName>
    </submittedName>
</protein>
<reference evidence="1" key="1">
    <citation type="submission" date="2013-07" db="EMBL/GenBank/DDBJ databases">
        <title>The genome of an arbuscular mycorrhizal fungus provides insights into the evolution of the oldest plant symbiosis.</title>
        <authorList>
            <consortium name="DOE Joint Genome Institute"/>
            <person name="Tisserant E."/>
            <person name="Malbreil M."/>
            <person name="Kuo A."/>
            <person name="Kohler A."/>
            <person name="Symeonidi A."/>
            <person name="Balestrini R."/>
            <person name="Charron P."/>
            <person name="Duensing N."/>
            <person name="Frei-dit-Frey N."/>
            <person name="Gianinazzi-Pearson V."/>
            <person name="Gilbert B."/>
            <person name="Handa Y."/>
            <person name="Hijri M."/>
            <person name="Kaul R."/>
            <person name="Kawaguchi M."/>
            <person name="Krajinski F."/>
            <person name="Lammers P."/>
            <person name="Lapierre D."/>
            <person name="Masclaux F.G."/>
            <person name="Murat C."/>
            <person name="Morin E."/>
            <person name="Ndikumana S."/>
            <person name="Pagni M."/>
            <person name="Petitpierre D."/>
            <person name="Requena N."/>
            <person name="Rosikiewicz P."/>
            <person name="Riley R."/>
            <person name="Saito K."/>
            <person name="San Clemente H."/>
            <person name="Shapiro H."/>
            <person name="van Tuinen D."/>
            <person name="Becard G."/>
            <person name="Bonfante P."/>
            <person name="Paszkowski U."/>
            <person name="Shachar-Hill Y."/>
            <person name="Young J.P."/>
            <person name="Sanders I.R."/>
            <person name="Henrissat B."/>
            <person name="Rensing S.A."/>
            <person name="Grigoriev I.V."/>
            <person name="Corradi N."/>
            <person name="Roux C."/>
            <person name="Martin F."/>
        </authorList>
    </citation>
    <scope>NUCLEOTIDE SEQUENCE</scope>
    <source>
        <strain evidence="1">DAOM 197198</strain>
    </source>
</reference>
<dbReference type="EMBL" id="KI283815">
    <property type="protein sequence ID" value="ESA13528.1"/>
    <property type="molecule type" value="Genomic_DNA"/>
</dbReference>
<dbReference type="HOGENOM" id="CLU_2590966_0_0_1"/>
<name>U9U4P4_RHIID</name>
<sequence length="80" mass="9089">MESLGNFNNYRSGLKASSSLPVATIIAFPLSLIHYFFQVPYFQSEVRGTNGLSQECEKIPSYNLISFSCRCRIYSINQLQ</sequence>
<gene>
    <name evidence="1" type="ORF">GLOINDRAFT_25935</name>
</gene>
<organism evidence="1">
    <name type="scientific">Rhizophagus irregularis (strain DAOM 181602 / DAOM 197198 / MUCL 43194)</name>
    <name type="common">Arbuscular mycorrhizal fungus</name>
    <name type="synonym">Glomus intraradices</name>
    <dbReference type="NCBI Taxonomy" id="747089"/>
    <lineage>
        <taxon>Eukaryota</taxon>
        <taxon>Fungi</taxon>
        <taxon>Fungi incertae sedis</taxon>
        <taxon>Mucoromycota</taxon>
        <taxon>Glomeromycotina</taxon>
        <taxon>Glomeromycetes</taxon>
        <taxon>Glomerales</taxon>
        <taxon>Glomeraceae</taxon>
        <taxon>Rhizophagus</taxon>
    </lineage>
</organism>
<dbReference type="AlphaFoldDB" id="U9U4P4"/>
<evidence type="ECO:0000313" key="1">
    <source>
        <dbReference type="EMBL" id="ESA13528.1"/>
    </source>
</evidence>
<proteinExistence type="predicted"/>
<accession>U9U4P4</accession>